<keyword evidence="2" id="KW-1133">Transmembrane helix</keyword>
<dbReference type="Gene3D" id="2.60.120.260">
    <property type="entry name" value="Galactose-binding domain-like"/>
    <property type="match status" value="1"/>
</dbReference>
<proteinExistence type="predicted"/>
<keyword evidence="1" id="KW-0812">Transmembrane</keyword>
<dbReference type="InterPro" id="IPR045119">
    <property type="entry name" value="SUN1-5"/>
</dbReference>
<evidence type="ECO:0000256" key="5">
    <source>
        <dbReference type="ARBA" id="ARBA00037816"/>
    </source>
</evidence>
<keyword evidence="3" id="KW-0175">Coiled coil</keyword>
<dbReference type="FunFam" id="2.60.120.260:FF:000009">
    <property type="entry name" value="SUN domain-containing protein 1 isoform X1"/>
    <property type="match status" value="1"/>
</dbReference>
<dbReference type="InParanoid" id="H3CIA7"/>
<name>H3CIA7_TETNG</name>
<dbReference type="InterPro" id="IPR012919">
    <property type="entry name" value="SUN_dom"/>
</dbReference>
<reference evidence="8" key="1">
    <citation type="journal article" date="2004" name="Nature">
        <title>Genome duplication in the teleost fish Tetraodon nigroviridis reveals the early vertebrate proto-karyotype.</title>
        <authorList>
            <person name="Jaillon O."/>
            <person name="Aury J.-M."/>
            <person name="Brunet F."/>
            <person name="Petit J.-L."/>
            <person name="Stange-Thomann N."/>
            <person name="Mauceli E."/>
            <person name="Bouneau L."/>
            <person name="Fischer C."/>
            <person name="Ozouf-Costaz C."/>
            <person name="Bernot A."/>
            <person name="Nicaud S."/>
            <person name="Jaffe D."/>
            <person name="Fisher S."/>
            <person name="Lutfalla G."/>
            <person name="Dossat C."/>
            <person name="Segurens B."/>
            <person name="Dasilva C."/>
            <person name="Salanoubat M."/>
            <person name="Levy M."/>
            <person name="Boudet N."/>
            <person name="Castellano S."/>
            <person name="Anthouard V."/>
            <person name="Jubin C."/>
            <person name="Castelli V."/>
            <person name="Katinka M."/>
            <person name="Vacherie B."/>
            <person name="Biemont C."/>
            <person name="Skalli Z."/>
            <person name="Cattolico L."/>
            <person name="Poulain J."/>
            <person name="De Berardinis V."/>
            <person name="Cruaud C."/>
            <person name="Duprat S."/>
            <person name="Brottier P."/>
            <person name="Coutanceau J.-P."/>
            <person name="Gouzy J."/>
            <person name="Parra G."/>
            <person name="Lardier G."/>
            <person name="Chapple C."/>
            <person name="McKernan K.J."/>
            <person name="McEwan P."/>
            <person name="Bosak S."/>
            <person name="Kellis M."/>
            <person name="Volff J.-N."/>
            <person name="Guigo R."/>
            <person name="Zody M.C."/>
            <person name="Mesirov J."/>
            <person name="Lindblad-Toh K."/>
            <person name="Birren B."/>
            <person name="Nusbaum C."/>
            <person name="Kahn D."/>
            <person name="Robinson-Rechavi M."/>
            <person name="Laudet V."/>
            <person name="Schachter V."/>
            <person name="Quetier F."/>
            <person name="Saurin W."/>
            <person name="Scarpelli C."/>
            <person name="Wincker P."/>
            <person name="Lander E.S."/>
            <person name="Weissenbach J."/>
            <person name="Roest Crollius H."/>
        </authorList>
    </citation>
    <scope>NUCLEOTIDE SEQUENCE [LARGE SCALE GENOMIC DNA]</scope>
</reference>
<organism evidence="7 8">
    <name type="scientific">Tetraodon nigroviridis</name>
    <name type="common">Spotted green pufferfish</name>
    <name type="synonym">Chelonodon nigroviridis</name>
    <dbReference type="NCBI Taxonomy" id="99883"/>
    <lineage>
        <taxon>Eukaryota</taxon>
        <taxon>Metazoa</taxon>
        <taxon>Chordata</taxon>
        <taxon>Craniata</taxon>
        <taxon>Vertebrata</taxon>
        <taxon>Euteleostomi</taxon>
        <taxon>Actinopterygii</taxon>
        <taxon>Neopterygii</taxon>
        <taxon>Teleostei</taxon>
        <taxon>Neoteleostei</taxon>
        <taxon>Acanthomorphata</taxon>
        <taxon>Eupercaria</taxon>
        <taxon>Tetraodontiformes</taxon>
        <taxon>Tetradontoidea</taxon>
        <taxon>Tetraodontidae</taxon>
        <taxon>Tetraodon</taxon>
    </lineage>
</organism>
<dbReference type="Pfam" id="PF07738">
    <property type="entry name" value="Sad1_UNC"/>
    <property type="match status" value="1"/>
</dbReference>
<dbReference type="PANTHER" id="PTHR12911">
    <property type="entry name" value="SAD1/UNC-84-LIKE PROTEIN-RELATED"/>
    <property type="match status" value="1"/>
</dbReference>
<dbReference type="GeneTree" id="ENSGT00940000160024"/>
<dbReference type="Proteomes" id="UP000007303">
    <property type="component" value="Unassembled WGS sequence"/>
</dbReference>
<dbReference type="AlphaFoldDB" id="H3CIA7"/>
<dbReference type="Ensembl" id="ENSTNIT00000008146.1">
    <property type="protein sequence ID" value="ENSTNIP00000007985.1"/>
    <property type="gene ID" value="ENSTNIG00000005304.1"/>
</dbReference>
<reference evidence="7" key="2">
    <citation type="submission" date="2025-08" db="UniProtKB">
        <authorList>
            <consortium name="Ensembl"/>
        </authorList>
    </citation>
    <scope>IDENTIFICATION</scope>
</reference>
<dbReference type="GO" id="GO:0005637">
    <property type="term" value="C:nuclear inner membrane"/>
    <property type="evidence" value="ECO:0007669"/>
    <property type="project" value="UniProtKB-SubCell"/>
</dbReference>
<evidence type="ECO:0000256" key="3">
    <source>
        <dbReference type="ARBA" id="ARBA00023054"/>
    </source>
</evidence>
<evidence type="ECO:0000313" key="8">
    <source>
        <dbReference type="Proteomes" id="UP000007303"/>
    </source>
</evidence>
<evidence type="ECO:0000259" key="6">
    <source>
        <dbReference type="PROSITE" id="PS51469"/>
    </source>
</evidence>
<evidence type="ECO:0000256" key="2">
    <source>
        <dbReference type="ARBA" id="ARBA00022989"/>
    </source>
</evidence>
<keyword evidence="8" id="KW-1185">Reference proteome</keyword>
<sequence length="185" mass="20777">MTRLNRWLLECIKVCVRVCEGASVITSRCSQTYTSASPRLTVFGIPLFTLSRGPRTVIQGSLKHPGECWSFVGSKGTLAVSLSHPIRITHVTMEHAQRSHSPTGEIKSAPRDFEVYGIRTQPEKETFLGNFTYDQFGEPSQTFALKDPGEEAYQAVELHVLTNWGQQEYTCLYRFRVHGHMAPAS</sequence>
<protein>
    <recommendedName>
        <fullName evidence="6">SUN domain-containing protein</fullName>
    </recommendedName>
</protein>
<reference evidence="7" key="3">
    <citation type="submission" date="2025-09" db="UniProtKB">
        <authorList>
            <consortium name="Ensembl"/>
        </authorList>
    </citation>
    <scope>IDENTIFICATION</scope>
</reference>
<dbReference type="OMA" id="SANEVYW"/>
<dbReference type="GO" id="GO:0043495">
    <property type="term" value="F:protein-membrane adaptor activity"/>
    <property type="evidence" value="ECO:0007669"/>
    <property type="project" value="TreeGrafter"/>
</dbReference>
<evidence type="ECO:0000313" key="7">
    <source>
        <dbReference type="Ensembl" id="ENSTNIP00000007985.1"/>
    </source>
</evidence>
<dbReference type="PANTHER" id="PTHR12911:SF22">
    <property type="entry name" value="SUN DOMAIN-CONTAINING PROTEIN 2"/>
    <property type="match status" value="1"/>
</dbReference>
<feature type="domain" description="SUN" evidence="6">
    <location>
        <begin position="21"/>
        <end position="182"/>
    </location>
</feature>
<dbReference type="GO" id="GO:0034993">
    <property type="term" value="C:meiotic nuclear membrane microtubule tethering complex"/>
    <property type="evidence" value="ECO:0007669"/>
    <property type="project" value="TreeGrafter"/>
</dbReference>
<dbReference type="STRING" id="99883.ENSTNIP00000007985"/>
<accession>H3CIA7</accession>
<comment type="subcellular location">
    <subcellularLocation>
        <location evidence="5">Nucleus inner membrane</location>
        <topology evidence="5">Single-pass type II membrane protein</topology>
    </subcellularLocation>
</comment>
<dbReference type="PROSITE" id="PS51469">
    <property type="entry name" value="SUN"/>
    <property type="match status" value="1"/>
</dbReference>
<evidence type="ECO:0000256" key="1">
    <source>
        <dbReference type="ARBA" id="ARBA00022692"/>
    </source>
</evidence>
<evidence type="ECO:0000256" key="4">
    <source>
        <dbReference type="ARBA" id="ARBA00023136"/>
    </source>
</evidence>
<dbReference type="HOGENOM" id="CLU_043737_5_0_1"/>
<keyword evidence="4" id="KW-0472">Membrane</keyword>